<evidence type="ECO:0000256" key="2">
    <source>
        <dbReference type="SAM" id="Phobius"/>
    </source>
</evidence>
<sequence length="219" mass="24554">MYVIGWAPVVMCSVSCCFPGLTASRWIFRALLLDWAQRASLVRAHLVGAYACATVQPWIPTSYCISWILMTGPKSRTGVKYKLRMTDTVGQSSISKTVSESKSTDDTRLLATIRQVNFQLPLGRPKLTVSPILLLFSEAWPNKYSQAQPTKARYARKAKAVSEDEEDEDDEFEAMGSDGEFDGDFDDEDLEDFDDDDGEVSGSGSDDEDRKPVQKRRMR</sequence>
<keyword evidence="2" id="KW-0812">Transmembrane</keyword>
<dbReference type="HOGENOM" id="CLU_1263255_0_0_1"/>
<keyword evidence="2" id="KW-0472">Membrane</keyword>
<evidence type="ECO:0000256" key="1">
    <source>
        <dbReference type="SAM" id="MobiDB-lite"/>
    </source>
</evidence>
<dbReference type="Proteomes" id="UP000006038">
    <property type="component" value="Unassembled WGS sequence"/>
</dbReference>
<protein>
    <submittedName>
        <fullName evidence="3">Uncharacterized protein</fullName>
    </submittedName>
</protein>
<evidence type="ECO:0000313" key="4">
    <source>
        <dbReference type="Proteomes" id="UP000006038"/>
    </source>
</evidence>
<evidence type="ECO:0000313" key="3">
    <source>
        <dbReference type="EnsemblPlants" id="OB02G21040.1"/>
    </source>
</evidence>
<keyword evidence="4" id="KW-1185">Reference proteome</keyword>
<feature type="transmembrane region" description="Helical" evidence="2">
    <location>
        <begin position="6"/>
        <end position="28"/>
    </location>
</feature>
<dbReference type="Gramene" id="OB02G21040.1">
    <property type="protein sequence ID" value="OB02G21040.1"/>
    <property type="gene ID" value="OB02G21040"/>
</dbReference>
<proteinExistence type="predicted"/>
<feature type="compositionally biased region" description="Acidic residues" evidence="1">
    <location>
        <begin position="163"/>
        <end position="199"/>
    </location>
</feature>
<name>J3LBT7_ORYBR</name>
<dbReference type="EnsemblPlants" id="OB02G21040.1">
    <property type="protein sequence ID" value="OB02G21040.1"/>
    <property type="gene ID" value="OB02G21040"/>
</dbReference>
<feature type="region of interest" description="Disordered" evidence="1">
    <location>
        <begin position="147"/>
        <end position="219"/>
    </location>
</feature>
<organism evidence="3">
    <name type="scientific">Oryza brachyantha</name>
    <name type="common">malo sina</name>
    <dbReference type="NCBI Taxonomy" id="4533"/>
    <lineage>
        <taxon>Eukaryota</taxon>
        <taxon>Viridiplantae</taxon>
        <taxon>Streptophyta</taxon>
        <taxon>Embryophyta</taxon>
        <taxon>Tracheophyta</taxon>
        <taxon>Spermatophyta</taxon>
        <taxon>Magnoliopsida</taxon>
        <taxon>Liliopsida</taxon>
        <taxon>Poales</taxon>
        <taxon>Poaceae</taxon>
        <taxon>BOP clade</taxon>
        <taxon>Oryzoideae</taxon>
        <taxon>Oryzeae</taxon>
        <taxon>Oryzinae</taxon>
        <taxon>Oryza</taxon>
    </lineage>
</organism>
<reference evidence="3" key="1">
    <citation type="submission" date="2013-04" db="UniProtKB">
        <authorList>
            <consortium name="EnsemblPlants"/>
        </authorList>
    </citation>
    <scope>IDENTIFICATION</scope>
</reference>
<dbReference type="AlphaFoldDB" id="J3LBT7"/>
<accession>J3LBT7</accession>
<keyword evidence="2" id="KW-1133">Transmembrane helix</keyword>